<sequence length="98" mass="11080">MMSTGCQDHDQKVVSKDEVIRFIQDCMCKAGTTLEDAYAVGHHLMTADYRGHFSHGMNRMQMYVKNIENRITDPAARPQIVTDFQVRMGISRVNDGGT</sequence>
<keyword evidence="3" id="KW-1185">Reference proteome</keyword>
<dbReference type="GO" id="GO:0016491">
    <property type="term" value="F:oxidoreductase activity"/>
    <property type="evidence" value="ECO:0007669"/>
    <property type="project" value="InterPro"/>
</dbReference>
<dbReference type="OrthoDB" id="7881616at2759"/>
<proteinExistence type="inferred from homology"/>
<name>A0A0J7L2E3_LASNI</name>
<dbReference type="InterPro" id="IPR043144">
    <property type="entry name" value="Mal/L-sulf/L-lact_DH-like_ah"/>
</dbReference>
<evidence type="ECO:0000313" key="2">
    <source>
        <dbReference type="EMBL" id="KMQ96866.1"/>
    </source>
</evidence>
<dbReference type="PANTHER" id="PTHR11091:SF0">
    <property type="entry name" value="MALATE DEHYDROGENASE"/>
    <property type="match status" value="1"/>
</dbReference>
<evidence type="ECO:0000256" key="1">
    <source>
        <dbReference type="ARBA" id="ARBA00006056"/>
    </source>
</evidence>
<dbReference type="Proteomes" id="UP000036403">
    <property type="component" value="Unassembled WGS sequence"/>
</dbReference>
<dbReference type="SUPFAM" id="SSF89733">
    <property type="entry name" value="L-sulfolactate dehydrogenase-like"/>
    <property type="match status" value="1"/>
</dbReference>
<dbReference type="InterPro" id="IPR036111">
    <property type="entry name" value="Mal/L-sulfo/L-lacto_DH-like_sf"/>
</dbReference>
<dbReference type="AlphaFoldDB" id="A0A0J7L2E3"/>
<evidence type="ECO:0000313" key="3">
    <source>
        <dbReference type="Proteomes" id="UP000036403"/>
    </source>
</evidence>
<accession>A0A0J7L2E3</accession>
<comment type="similarity">
    <text evidence="1">Belongs to the LDH2/MDH2 oxidoreductase family.</text>
</comment>
<dbReference type="InterPro" id="IPR003767">
    <property type="entry name" value="Malate/L-lactate_DH-like"/>
</dbReference>
<comment type="caution">
    <text evidence="2">The sequence shown here is derived from an EMBL/GenBank/DDBJ whole genome shotgun (WGS) entry which is preliminary data.</text>
</comment>
<gene>
    <name evidence="2" type="ORF">RF55_2833</name>
</gene>
<protein>
    <submittedName>
        <fullName evidence="2">Malate dehydrogenase</fullName>
    </submittedName>
</protein>
<dbReference type="PaxDb" id="67767-A0A0J7L2E3"/>
<dbReference type="EMBL" id="LBMM01001130">
    <property type="protein sequence ID" value="KMQ96866.1"/>
    <property type="molecule type" value="Genomic_DNA"/>
</dbReference>
<reference evidence="2 3" key="1">
    <citation type="submission" date="2015-04" db="EMBL/GenBank/DDBJ databases">
        <title>Lasius niger genome sequencing.</title>
        <authorList>
            <person name="Konorov E.A."/>
            <person name="Nikitin M.A."/>
            <person name="Kirill M.V."/>
            <person name="Chang P."/>
        </authorList>
    </citation>
    <scope>NUCLEOTIDE SEQUENCE [LARGE SCALE GENOMIC DNA]</scope>
    <source>
        <tissue evidence="2">Whole</tissue>
    </source>
</reference>
<dbReference type="Gene3D" id="1.10.1530.10">
    <property type="match status" value="1"/>
</dbReference>
<dbReference type="PANTHER" id="PTHR11091">
    <property type="entry name" value="OXIDOREDUCTASE-RELATED"/>
    <property type="match status" value="1"/>
</dbReference>
<organism evidence="2 3">
    <name type="scientific">Lasius niger</name>
    <name type="common">Black garden ant</name>
    <dbReference type="NCBI Taxonomy" id="67767"/>
    <lineage>
        <taxon>Eukaryota</taxon>
        <taxon>Metazoa</taxon>
        <taxon>Ecdysozoa</taxon>
        <taxon>Arthropoda</taxon>
        <taxon>Hexapoda</taxon>
        <taxon>Insecta</taxon>
        <taxon>Pterygota</taxon>
        <taxon>Neoptera</taxon>
        <taxon>Endopterygota</taxon>
        <taxon>Hymenoptera</taxon>
        <taxon>Apocrita</taxon>
        <taxon>Aculeata</taxon>
        <taxon>Formicoidea</taxon>
        <taxon>Formicidae</taxon>
        <taxon>Formicinae</taxon>
        <taxon>Lasius</taxon>
        <taxon>Lasius</taxon>
    </lineage>
</organism>
<dbReference type="STRING" id="67767.A0A0J7L2E3"/>
<dbReference type="Pfam" id="PF02615">
    <property type="entry name" value="Ldh_2"/>
    <property type="match status" value="1"/>
</dbReference>